<evidence type="ECO:0000313" key="1">
    <source>
        <dbReference type="EMBL" id="CAG8546833.1"/>
    </source>
</evidence>
<dbReference type="Proteomes" id="UP000789570">
    <property type="component" value="Unassembled WGS sequence"/>
</dbReference>
<comment type="caution">
    <text evidence="1">The sequence shown here is derived from an EMBL/GenBank/DDBJ whole genome shotgun (WGS) entry which is preliminary data.</text>
</comment>
<name>A0A9N9FM32_9GLOM</name>
<reference evidence="1" key="1">
    <citation type="submission" date="2021-06" db="EMBL/GenBank/DDBJ databases">
        <authorList>
            <person name="Kallberg Y."/>
            <person name="Tangrot J."/>
            <person name="Rosling A."/>
        </authorList>
    </citation>
    <scope>NUCLEOTIDE SEQUENCE</scope>
    <source>
        <strain evidence="1">UK204</strain>
    </source>
</reference>
<dbReference type="AlphaFoldDB" id="A0A9N9FM32"/>
<gene>
    <name evidence="1" type="ORF">FCALED_LOCUS5916</name>
</gene>
<proteinExistence type="predicted"/>
<accession>A0A9N9FM32</accession>
<dbReference type="OrthoDB" id="2440237at2759"/>
<keyword evidence="2" id="KW-1185">Reference proteome</keyword>
<dbReference type="EMBL" id="CAJVPQ010001343">
    <property type="protein sequence ID" value="CAG8546833.1"/>
    <property type="molecule type" value="Genomic_DNA"/>
</dbReference>
<protein>
    <submittedName>
        <fullName evidence="1">8414_t:CDS:1</fullName>
    </submittedName>
</protein>
<organism evidence="1 2">
    <name type="scientific">Funneliformis caledonium</name>
    <dbReference type="NCBI Taxonomy" id="1117310"/>
    <lineage>
        <taxon>Eukaryota</taxon>
        <taxon>Fungi</taxon>
        <taxon>Fungi incertae sedis</taxon>
        <taxon>Mucoromycota</taxon>
        <taxon>Glomeromycotina</taxon>
        <taxon>Glomeromycetes</taxon>
        <taxon>Glomerales</taxon>
        <taxon>Glomeraceae</taxon>
        <taxon>Funneliformis</taxon>
    </lineage>
</organism>
<sequence length="82" mass="9526">MLKFTGNELEIRIDPELESWRSKNEQPLRKKGQERTIHVSDFLTDTIGRLKLNEEEIDSTISNEACVIINPEKNFDGCRTSF</sequence>
<evidence type="ECO:0000313" key="2">
    <source>
        <dbReference type="Proteomes" id="UP000789570"/>
    </source>
</evidence>